<dbReference type="RefSeq" id="WP_271277899.1">
    <property type="nucleotide sequence ID" value="NZ_BAABFD010000007.1"/>
</dbReference>
<evidence type="ECO:0000256" key="1">
    <source>
        <dbReference type="SAM" id="MobiDB-lite"/>
    </source>
</evidence>
<dbReference type="Pfam" id="PF14013">
    <property type="entry name" value="MT0933_antitox"/>
    <property type="match status" value="1"/>
</dbReference>
<keyword evidence="3" id="KW-1185">Reference proteome</keyword>
<accession>A0ABT4T2D9</accession>
<comment type="caution">
    <text evidence="2">The sequence shown here is derived from an EMBL/GenBank/DDBJ whole genome shotgun (WGS) entry which is preliminary data.</text>
</comment>
<protein>
    <submittedName>
        <fullName evidence="2">Antitoxin</fullName>
    </submittedName>
</protein>
<dbReference type="Proteomes" id="UP001212498">
    <property type="component" value="Unassembled WGS sequence"/>
</dbReference>
<name>A0ABT4T2D9_9ACTN</name>
<sequence>MMSGMGDWAKKAEDLAKKNPDKADEILERGEQAASEKTGGKYDEQIGKGVDAAQRRYGGGKGEGEDQPDQQQG</sequence>
<feature type="region of interest" description="Disordered" evidence="1">
    <location>
        <begin position="1"/>
        <end position="73"/>
    </location>
</feature>
<evidence type="ECO:0000313" key="2">
    <source>
        <dbReference type="EMBL" id="MDA0643678.1"/>
    </source>
</evidence>
<proteinExistence type="predicted"/>
<organism evidence="2 3">
    <name type="scientific">Nonomuraea ferruginea</name>
    <dbReference type="NCBI Taxonomy" id="46174"/>
    <lineage>
        <taxon>Bacteria</taxon>
        <taxon>Bacillati</taxon>
        <taxon>Actinomycetota</taxon>
        <taxon>Actinomycetes</taxon>
        <taxon>Streptosporangiales</taxon>
        <taxon>Streptosporangiaceae</taxon>
        <taxon>Nonomuraea</taxon>
    </lineage>
</organism>
<feature type="compositionally biased region" description="Basic and acidic residues" evidence="1">
    <location>
        <begin position="8"/>
        <end position="31"/>
    </location>
</feature>
<dbReference type="EMBL" id="JAPNUD010000073">
    <property type="protein sequence ID" value="MDA0643678.1"/>
    <property type="molecule type" value="Genomic_DNA"/>
</dbReference>
<dbReference type="InterPro" id="IPR028037">
    <property type="entry name" value="Antitoxin_Rv0909/MT0933"/>
</dbReference>
<gene>
    <name evidence="2" type="ORF">OUY24_23880</name>
</gene>
<reference evidence="2 3" key="1">
    <citation type="submission" date="2022-11" db="EMBL/GenBank/DDBJ databases">
        <title>Nonomuraea corallina sp. nov., a new species of the genus Nonomuraea isolated from sea side sediment in Thai sea.</title>
        <authorList>
            <person name="Ngamcharungchit C."/>
            <person name="Matsumoto A."/>
            <person name="Suriyachadkun C."/>
            <person name="Panbangred W."/>
            <person name="Inahashi Y."/>
            <person name="Intra B."/>
        </authorList>
    </citation>
    <scope>NUCLEOTIDE SEQUENCE [LARGE SCALE GENOMIC DNA]</scope>
    <source>
        <strain evidence="2 3">DSM 43553</strain>
    </source>
</reference>
<evidence type="ECO:0000313" key="3">
    <source>
        <dbReference type="Proteomes" id="UP001212498"/>
    </source>
</evidence>